<protein>
    <submittedName>
        <fullName evidence="1">Uncharacterized protein</fullName>
    </submittedName>
</protein>
<reference evidence="1" key="1">
    <citation type="submission" date="2014-09" db="EMBL/GenBank/DDBJ databases">
        <authorList>
            <person name="Magalhaes I.L.F."/>
            <person name="Oliveira U."/>
            <person name="Santos F.R."/>
            <person name="Vidigal T.H.D.A."/>
            <person name="Brescovit A.D."/>
            <person name="Santos A.J."/>
        </authorList>
    </citation>
    <scope>NUCLEOTIDE SEQUENCE</scope>
    <source>
        <tissue evidence="1">Shoot tissue taken approximately 20 cm above the soil surface</tissue>
    </source>
</reference>
<dbReference type="AlphaFoldDB" id="A0A0A9C1J0"/>
<organism evidence="1">
    <name type="scientific">Arundo donax</name>
    <name type="common">Giant reed</name>
    <name type="synonym">Donax arundinaceus</name>
    <dbReference type="NCBI Taxonomy" id="35708"/>
    <lineage>
        <taxon>Eukaryota</taxon>
        <taxon>Viridiplantae</taxon>
        <taxon>Streptophyta</taxon>
        <taxon>Embryophyta</taxon>
        <taxon>Tracheophyta</taxon>
        <taxon>Spermatophyta</taxon>
        <taxon>Magnoliopsida</taxon>
        <taxon>Liliopsida</taxon>
        <taxon>Poales</taxon>
        <taxon>Poaceae</taxon>
        <taxon>PACMAD clade</taxon>
        <taxon>Arundinoideae</taxon>
        <taxon>Arundineae</taxon>
        <taxon>Arundo</taxon>
    </lineage>
</organism>
<name>A0A0A9C1J0_ARUDO</name>
<evidence type="ECO:0000313" key="1">
    <source>
        <dbReference type="EMBL" id="JAD70114.1"/>
    </source>
</evidence>
<dbReference type="EMBL" id="GBRH01227781">
    <property type="protein sequence ID" value="JAD70114.1"/>
    <property type="molecule type" value="Transcribed_RNA"/>
</dbReference>
<accession>A0A0A9C1J0</accession>
<sequence length="43" mass="5107">MRCQDTGILGVVFGDCDAWETSRRILEERKSVWRESMHMTFKT</sequence>
<proteinExistence type="predicted"/>
<reference evidence="1" key="2">
    <citation type="journal article" date="2015" name="Data Brief">
        <title>Shoot transcriptome of the giant reed, Arundo donax.</title>
        <authorList>
            <person name="Barrero R.A."/>
            <person name="Guerrero F.D."/>
            <person name="Moolhuijzen P."/>
            <person name="Goolsby J.A."/>
            <person name="Tidwell J."/>
            <person name="Bellgard S.E."/>
            <person name="Bellgard M.I."/>
        </authorList>
    </citation>
    <scope>NUCLEOTIDE SEQUENCE</scope>
    <source>
        <tissue evidence="1">Shoot tissue taken approximately 20 cm above the soil surface</tissue>
    </source>
</reference>